<dbReference type="EMBL" id="JANEYT010000146">
    <property type="protein sequence ID" value="MCQ1061338.1"/>
    <property type="molecule type" value="Genomic_DNA"/>
</dbReference>
<evidence type="ECO:0008006" key="5">
    <source>
        <dbReference type="Google" id="ProtNLM"/>
    </source>
</evidence>
<comment type="caution">
    <text evidence="3">The sequence shown here is derived from an EMBL/GenBank/DDBJ whole genome shotgun (WGS) entry which is preliminary data.</text>
</comment>
<feature type="signal peptide" evidence="2">
    <location>
        <begin position="1"/>
        <end position="22"/>
    </location>
</feature>
<proteinExistence type="predicted"/>
<dbReference type="Gene3D" id="3.10.50.40">
    <property type="match status" value="1"/>
</dbReference>
<keyword evidence="4" id="KW-1185">Reference proteome</keyword>
<keyword evidence="1" id="KW-0175">Coiled coil</keyword>
<keyword evidence="2" id="KW-0732">Signal</keyword>
<evidence type="ECO:0000256" key="1">
    <source>
        <dbReference type="SAM" id="Coils"/>
    </source>
</evidence>
<organism evidence="3 4">
    <name type="scientific">Photobacterium pectinilyticum</name>
    <dbReference type="NCBI Taxonomy" id="2906793"/>
    <lineage>
        <taxon>Bacteria</taxon>
        <taxon>Pseudomonadati</taxon>
        <taxon>Pseudomonadota</taxon>
        <taxon>Gammaproteobacteria</taxon>
        <taxon>Vibrionales</taxon>
        <taxon>Vibrionaceae</taxon>
        <taxon>Photobacterium</taxon>
    </lineage>
</organism>
<evidence type="ECO:0000256" key="2">
    <source>
        <dbReference type="SAM" id="SignalP"/>
    </source>
</evidence>
<feature type="chain" id="PRO_5045170050" description="Peptidylprolyl isomerase" evidence="2">
    <location>
        <begin position="23"/>
        <end position="476"/>
    </location>
</feature>
<dbReference type="Proteomes" id="UP001524460">
    <property type="component" value="Unassembled WGS sequence"/>
</dbReference>
<accession>A0ABT1N9B6</accession>
<dbReference type="PROSITE" id="PS51257">
    <property type="entry name" value="PROKAR_LIPOPROTEIN"/>
    <property type="match status" value="1"/>
</dbReference>
<reference evidence="3 4" key="1">
    <citation type="submission" date="2022-07" db="EMBL/GenBank/DDBJ databases">
        <title>Photobacterium pectinilyticum sp. nov., a marine bacterium isolated from surface seawater of Qingdao offshore.</title>
        <authorList>
            <person name="Wang X."/>
        </authorList>
    </citation>
    <scope>NUCLEOTIDE SEQUENCE [LARGE SCALE GENOMIC DNA]</scope>
    <source>
        <strain evidence="3 4">ZSDE20</strain>
    </source>
</reference>
<name>A0ABT1N9B6_9GAMM</name>
<dbReference type="RefSeq" id="WP_255045455.1">
    <property type="nucleotide sequence ID" value="NZ_JANEYT010000146.1"/>
</dbReference>
<feature type="coiled-coil region" evidence="1">
    <location>
        <begin position="46"/>
        <end position="98"/>
    </location>
</feature>
<gene>
    <name evidence="3" type="ORF">NHN17_25300</name>
</gene>
<protein>
    <recommendedName>
        <fullName evidence="5">Peptidylprolyl isomerase</fullName>
    </recommendedName>
</protein>
<sequence length="476" mass="54118">MARFITLMLTVGVLALTGCGDATNSTSNNSKAPEVLEFAPIYEANIKQVESRLNESLERVSNQVERYNKDAAKLEKDLQKYSREKKALEQKAYNLGKQLAEARYVEDRNKITSVKKKILELQKESNGLGSEKQLKDDLQYAKEQAYKSKGDISHYKRLIPAWNKFTDTFENNIDIFSYFMAYVFIGEKLKDEVDGLRQVDIKLDKKAMTTAIDLSVIDSPLIDTTEVELVDDKFAALIQDYVKSRGRKPLVVTNANIGGDYWTTVDIGNIDFSDPISILSFAIAHRRTSGLLIALENLAADYSIVVDTKSFARGIHDGLRNSTPKEVIEQAKITLSKTDESIIKNKGELFVYDFMSQEGAQKKDDGLYFKPIKTVEGENVDRASKYKVNVTAKLPDGQELFSDKADFSQLGLPPQINKIVNSMKKGEVYQVVISNNFIEGQKKNYSREYYYPDMKFTHVPRWQTVSYEIELLERKR</sequence>
<dbReference type="SUPFAM" id="SSF54534">
    <property type="entry name" value="FKBP-like"/>
    <property type="match status" value="1"/>
</dbReference>
<dbReference type="InterPro" id="IPR046357">
    <property type="entry name" value="PPIase_dom_sf"/>
</dbReference>
<evidence type="ECO:0000313" key="4">
    <source>
        <dbReference type="Proteomes" id="UP001524460"/>
    </source>
</evidence>
<evidence type="ECO:0000313" key="3">
    <source>
        <dbReference type="EMBL" id="MCQ1061338.1"/>
    </source>
</evidence>